<sequence>MEWIYVVPIWILFSGLDPYLWSESILSKLARKVGNPLFADKTTTLKGRLSFARVMVEVDVSGTLPTKVVFLNPFTSVQTQEITYEWVLYFCSCCKKIGHTTPNCKRNKVKAARPSQIPSPGQPPIVDEDVNSECLGLGSSFSPLDHEGPLREAVTHIVCSKLGCSSTHQEISCPVVEGVASCQPCVGLLGGVHQEVVTANSFSVLGDSVFCPLEQLNCNSIMEAEALDVFGLLETRVRRAKAAVVMSKVSSSYNVLSNYDFHSNGRIWVVWNSTHVTFVYASNTPAVRLFLWESLRQISNAIQSWVFWGDFNVVRDIFERISDHPPNLSEILDFNACILNCGLDDMQSTGCEYSWTNNQDGSRVWSKLDRVLINNAWLRQFPSSSTKVMLAGISDHSPLLVTLFEDVKPRKPIQKRVKSAKQDLESCQRSLQSAPLYTFLLQEEERLLGTYIKFRKVELSIMKQKAKAQEIANCDGGTGYFYSKLRERTLAQIIGKIVDHTSMVRVGLEDVAAGFTAYYESLPGTPSPVSHLNGSIISQGKLVHESDWSHLTLHVTDIEIQRALKSIEPNRSPGPDGFSSLFFIQSWEVIGADFCHCIRDYFKRGYMAKQANSTLITLIPKKENASNCS</sequence>
<dbReference type="Proteomes" id="UP001443914">
    <property type="component" value="Unassembled WGS sequence"/>
</dbReference>
<dbReference type="Gene3D" id="3.60.10.10">
    <property type="entry name" value="Endonuclease/exonuclease/phosphatase"/>
    <property type="match status" value="1"/>
</dbReference>
<evidence type="ECO:0000313" key="2">
    <source>
        <dbReference type="Proteomes" id="UP001443914"/>
    </source>
</evidence>
<proteinExistence type="predicted"/>
<name>A0AAW1IJN1_SAPOF</name>
<evidence type="ECO:0000313" key="1">
    <source>
        <dbReference type="EMBL" id="KAK9689581.1"/>
    </source>
</evidence>
<comment type="caution">
    <text evidence="1">The sequence shown here is derived from an EMBL/GenBank/DDBJ whole genome shotgun (WGS) entry which is preliminary data.</text>
</comment>
<organism evidence="1 2">
    <name type="scientific">Saponaria officinalis</name>
    <name type="common">Common soapwort</name>
    <name type="synonym">Lychnis saponaria</name>
    <dbReference type="NCBI Taxonomy" id="3572"/>
    <lineage>
        <taxon>Eukaryota</taxon>
        <taxon>Viridiplantae</taxon>
        <taxon>Streptophyta</taxon>
        <taxon>Embryophyta</taxon>
        <taxon>Tracheophyta</taxon>
        <taxon>Spermatophyta</taxon>
        <taxon>Magnoliopsida</taxon>
        <taxon>eudicotyledons</taxon>
        <taxon>Gunneridae</taxon>
        <taxon>Pentapetalae</taxon>
        <taxon>Caryophyllales</taxon>
        <taxon>Caryophyllaceae</taxon>
        <taxon>Caryophylleae</taxon>
        <taxon>Saponaria</taxon>
    </lineage>
</organism>
<dbReference type="EMBL" id="JBDFQZ010000009">
    <property type="protein sequence ID" value="KAK9689581.1"/>
    <property type="molecule type" value="Genomic_DNA"/>
</dbReference>
<dbReference type="SUPFAM" id="SSF56219">
    <property type="entry name" value="DNase I-like"/>
    <property type="match status" value="1"/>
</dbReference>
<dbReference type="AlphaFoldDB" id="A0AAW1IJN1"/>
<dbReference type="InterPro" id="IPR036691">
    <property type="entry name" value="Endo/exonu/phosph_ase_sf"/>
</dbReference>
<accession>A0AAW1IJN1</accession>
<gene>
    <name evidence="1" type="ORF">RND81_09G068700</name>
</gene>
<dbReference type="PANTHER" id="PTHR33710">
    <property type="entry name" value="BNAC02G09200D PROTEIN"/>
    <property type="match status" value="1"/>
</dbReference>
<reference evidence="1" key="1">
    <citation type="submission" date="2024-03" db="EMBL/GenBank/DDBJ databases">
        <title>WGS assembly of Saponaria officinalis var. Norfolk2.</title>
        <authorList>
            <person name="Jenkins J."/>
            <person name="Shu S."/>
            <person name="Grimwood J."/>
            <person name="Barry K."/>
            <person name="Goodstein D."/>
            <person name="Schmutz J."/>
            <person name="Leebens-Mack J."/>
            <person name="Osbourn A."/>
        </authorList>
    </citation>
    <scope>NUCLEOTIDE SEQUENCE [LARGE SCALE GENOMIC DNA]</scope>
    <source>
        <strain evidence="1">JIC</strain>
    </source>
</reference>
<protein>
    <submittedName>
        <fullName evidence="1">Uncharacterized protein</fullName>
    </submittedName>
</protein>
<dbReference type="PANTHER" id="PTHR33710:SF13">
    <property type="entry name" value="ENDONUCLEASE_EXONUCLEASE_PHOSPHATASE FAMILY PROTEIN"/>
    <property type="match status" value="1"/>
</dbReference>
<keyword evidence="2" id="KW-1185">Reference proteome</keyword>